<proteinExistence type="predicted"/>
<feature type="region of interest" description="Disordered" evidence="1">
    <location>
        <begin position="190"/>
        <end position="245"/>
    </location>
</feature>
<protein>
    <submittedName>
        <fullName evidence="2">Uncharacterized protein</fullName>
    </submittedName>
</protein>
<evidence type="ECO:0000313" key="3">
    <source>
        <dbReference type="Proteomes" id="UP000245207"/>
    </source>
</evidence>
<feature type="compositionally biased region" description="Low complexity" evidence="1">
    <location>
        <begin position="96"/>
        <end position="109"/>
    </location>
</feature>
<dbReference type="STRING" id="35608.A0A2U1NDN8"/>
<accession>A0A2U1NDN8</accession>
<feature type="compositionally biased region" description="Polar residues" evidence="1">
    <location>
        <begin position="1"/>
        <end position="10"/>
    </location>
</feature>
<feature type="compositionally biased region" description="Pro residues" evidence="1">
    <location>
        <begin position="229"/>
        <end position="245"/>
    </location>
</feature>
<sequence>MCFSKVANSKDSSDYASIDRDVDDSEGGSAPPVQQQPRSPSDMFASEYSMSGELSAMVTALTRVVSGHDHQHGHGHGSSGVGGSTISTSFRGEMYSMDSPSSAYSSSSSGTFTGQKRIRDHEESVSDQLQEQFQQRYYGGLADFRGGESSSSKARDYWRYSQLLQPSTAFTQQLPRNNLFQQMLNTQASSFSSSSPANYPLLFPNQPSGYLDFRRPGGENQDDQDDHPVGPPSWPGSDQFPPPSD</sequence>
<evidence type="ECO:0000313" key="2">
    <source>
        <dbReference type="EMBL" id="PWA71608.1"/>
    </source>
</evidence>
<keyword evidence="3" id="KW-1185">Reference proteome</keyword>
<dbReference type="Proteomes" id="UP000245207">
    <property type="component" value="Unassembled WGS sequence"/>
</dbReference>
<gene>
    <name evidence="2" type="ORF">CTI12_AA278900</name>
</gene>
<feature type="region of interest" description="Disordered" evidence="1">
    <location>
        <begin position="67"/>
        <end position="129"/>
    </location>
</feature>
<feature type="compositionally biased region" description="Basic and acidic residues" evidence="1">
    <location>
        <begin position="11"/>
        <end position="20"/>
    </location>
</feature>
<reference evidence="2 3" key="1">
    <citation type="journal article" date="2018" name="Mol. Plant">
        <title>The genome of Artemisia annua provides insight into the evolution of Asteraceae family and artemisinin biosynthesis.</title>
        <authorList>
            <person name="Shen Q."/>
            <person name="Zhang L."/>
            <person name="Liao Z."/>
            <person name="Wang S."/>
            <person name="Yan T."/>
            <person name="Shi P."/>
            <person name="Liu M."/>
            <person name="Fu X."/>
            <person name="Pan Q."/>
            <person name="Wang Y."/>
            <person name="Lv Z."/>
            <person name="Lu X."/>
            <person name="Zhang F."/>
            <person name="Jiang W."/>
            <person name="Ma Y."/>
            <person name="Chen M."/>
            <person name="Hao X."/>
            <person name="Li L."/>
            <person name="Tang Y."/>
            <person name="Lv G."/>
            <person name="Zhou Y."/>
            <person name="Sun X."/>
            <person name="Brodelius P.E."/>
            <person name="Rose J.K.C."/>
            <person name="Tang K."/>
        </authorList>
    </citation>
    <scope>NUCLEOTIDE SEQUENCE [LARGE SCALE GENOMIC DNA]</scope>
    <source>
        <strain evidence="3">cv. Huhao1</strain>
        <tissue evidence="2">Leaf</tissue>
    </source>
</reference>
<dbReference type="OrthoDB" id="1930739at2759"/>
<comment type="caution">
    <text evidence="2">The sequence shown here is derived from an EMBL/GenBank/DDBJ whole genome shotgun (WGS) entry which is preliminary data.</text>
</comment>
<organism evidence="2 3">
    <name type="scientific">Artemisia annua</name>
    <name type="common">Sweet wormwood</name>
    <dbReference type="NCBI Taxonomy" id="35608"/>
    <lineage>
        <taxon>Eukaryota</taxon>
        <taxon>Viridiplantae</taxon>
        <taxon>Streptophyta</taxon>
        <taxon>Embryophyta</taxon>
        <taxon>Tracheophyta</taxon>
        <taxon>Spermatophyta</taxon>
        <taxon>Magnoliopsida</taxon>
        <taxon>eudicotyledons</taxon>
        <taxon>Gunneridae</taxon>
        <taxon>Pentapetalae</taxon>
        <taxon>asterids</taxon>
        <taxon>campanulids</taxon>
        <taxon>Asterales</taxon>
        <taxon>Asteraceae</taxon>
        <taxon>Asteroideae</taxon>
        <taxon>Anthemideae</taxon>
        <taxon>Artemisiinae</taxon>
        <taxon>Artemisia</taxon>
    </lineage>
</organism>
<name>A0A2U1NDN8_ARTAN</name>
<evidence type="ECO:0000256" key="1">
    <source>
        <dbReference type="SAM" id="MobiDB-lite"/>
    </source>
</evidence>
<dbReference type="AlphaFoldDB" id="A0A2U1NDN8"/>
<feature type="region of interest" description="Disordered" evidence="1">
    <location>
        <begin position="1"/>
        <end position="48"/>
    </location>
</feature>
<dbReference type="EMBL" id="PKPP01003052">
    <property type="protein sequence ID" value="PWA71608.1"/>
    <property type="molecule type" value="Genomic_DNA"/>
</dbReference>